<dbReference type="PROSITE" id="PS50042">
    <property type="entry name" value="CNMP_BINDING_3"/>
    <property type="match status" value="1"/>
</dbReference>
<evidence type="ECO:0000256" key="4">
    <source>
        <dbReference type="ARBA" id="ARBA00022692"/>
    </source>
</evidence>
<evidence type="ECO:0000256" key="2">
    <source>
        <dbReference type="ARBA" id="ARBA00022448"/>
    </source>
</evidence>
<keyword evidence="6" id="KW-0915">Sodium</keyword>
<accession>A0AAN0VF22</accession>
<dbReference type="PANTHER" id="PTHR10110">
    <property type="entry name" value="SODIUM/HYDROGEN EXCHANGER"/>
    <property type="match status" value="1"/>
</dbReference>
<dbReference type="CDD" id="cd00038">
    <property type="entry name" value="CAP_ED"/>
    <property type="match status" value="1"/>
</dbReference>
<keyword evidence="7" id="KW-0406">Ion transport</keyword>
<feature type="transmembrane region" description="Helical" evidence="11">
    <location>
        <begin position="6"/>
        <end position="25"/>
    </location>
</feature>
<proteinExistence type="predicted"/>
<dbReference type="GO" id="GO:0051453">
    <property type="term" value="P:regulation of intracellular pH"/>
    <property type="evidence" value="ECO:0007669"/>
    <property type="project" value="TreeGrafter"/>
</dbReference>
<evidence type="ECO:0000256" key="3">
    <source>
        <dbReference type="ARBA" id="ARBA00022475"/>
    </source>
</evidence>
<feature type="transmembrane region" description="Helical" evidence="11">
    <location>
        <begin position="321"/>
        <end position="348"/>
    </location>
</feature>
<feature type="transmembrane region" description="Helical" evidence="11">
    <location>
        <begin position="129"/>
        <end position="150"/>
    </location>
</feature>
<dbReference type="Gene3D" id="6.10.140.1330">
    <property type="match status" value="1"/>
</dbReference>
<dbReference type="InterPro" id="IPR018422">
    <property type="entry name" value="Cation/H_exchanger_CPA1"/>
</dbReference>
<dbReference type="RefSeq" id="WP_025286001.1">
    <property type="nucleotide sequence ID" value="NZ_CP003181.2"/>
</dbReference>
<evidence type="ECO:0000256" key="8">
    <source>
        <dbReference type="ARBA" id="ARBA00023136"/>
    </source>
</evidence>
<feature type="transmembrane region" description="Helical" evidence="11">
    <location>
        <begin position="230"/>
        <end position="247"/>
    </location>
</feature>
<dbReference type="SMART" id="SM00100">
    <property type="entry name" value="cNMP"/>
    <property type="match status" value="1"/>
</dbReference>
<dbReference type="Proteomes" id="UP000019438">
    <property type="component" value="Chromosome"/>
</dbReference>
<feature type="region of interest" description="Disordered" evidence="10">
    <location>
        <begin position="847"/>
        <end position="872"/>
    </location>
</feature>
<dbReference type="KEGG" id="gbc:GbCGDNIH3_0448"/>
<evidence type="ECO:0000313" key="14">
    <source>
        <dbReference type="Proteomes" id="UP000019438"/>
    </source>
</evidence>
<protein>
    <submittedName>
        <fullName evidence="13">Na+/H+ antiporter nhaP</fullName>
    </submittedName>
</protein>
<dbReference type="Pfam" id="PF00027">
    <property type="entry name" value="cNMP_binding"/>
    <property type="match status" value="1"/>
</dbReference>
<gene>
    <name evidence="13" type="ORF">GbCGDNIH3_0448</name>
</gene>
<comment type="subcellular location">
    <subcellularLocation>
        <location evidence="1">Cell membrane</location>
        <topology evidence="1">Multi-pass membrane protein</topology>
    </subcellularLocation>
</comment>
<evidence type="ECO:0000256" key="10">
    <source>
        <dbReference type="SAM" id="MobiDB-lite"/>
    </source>
</evidence>
<keyword evidence="5 11" id="KW-1133">Transmembrane helix</keyword>
<evidence type="ECO:0000256" key="9">
    <source>
        <dbReference type="ARBA" id="ARBA00023201"/>
    </source>
</evidence>
<evidence type="ECO:0000313" key="13">
    <source>
        <dbReference type="EMBL" id="AHJ62217.1"/>
    </source>
</evidence>
<feature type="transmembrane region" description="Helical" evidence="11">
    <location>
        <begin position="104"/>
        <end position="123"/>
    </location>
</feature>
<feature type="transmembrane region" description="Helical" evidence="11">
    <location>
        <begin position="294"/>
        <end position="315"/>
    </location>
</feature>
<feature type="transmembrane region" description="Helical" evidence="11">
    <location>
        <begin position="73"/>
        <end position="92"/>
    </location>
</feature>
<name>A0AAN0VF22_9PROT</name>
<dbReference type="InterPro" id="IPR014710">
    <property type="entry name" value="RmlC-like_jellyroll"/>
</dbReference>
<keyword evidence="4 11" id="KW-0812">Transmembrane</keyword>
<dbReference type="InterPro" id="IPR006153">
    <property type="entry name" value="Cation/H_exchanger_TM"/>
</dbReference>
<evidence type="ECO:0000256" key="7">
    <source>
        <dbReference type="ARBA" id="ARBA00023065"/>
    </source>
</evidence>
<dbReference type="GO" id="GO:0005886">
    <property type="term" value="C:plasma membrane"/>
    <property type="evidence" value="ECO:0007669"/>
    <property type="project" value="UniProtKB-SubCell"/>
</dbReference>
<dbReference type="EMBL" id="CP003181">
    <property type="protein sequence ID" value="AHJ62217.1"/>
    <property type="molecule type" value="Genomic_DNA"/>
</dbReference>
<dbReference type="Gene3D" id="2.60.120.10">
    <property type="entry name" value="Jelly Rolls"/>
    <property type="match status" value="1"/>
</dbReference>
<evidence type="ECO:0000256" key="5">
    <source>
        <dbReference type="ARBA" id="ARBA00022989"/>
    </source>
</evidence>
<feature type="transmembrane region" description="Helical" evidence="11">
    <location>
        <begin position="360"/>
        <end position="380"/>
    </location>
</feature>
<dbReference type="AlphaFoldDB" id="A0AAN0VF22"/>
<keyword evidence="2" id="KW-0813">Transport</keyword>
<evidence type="ECO:0000256" key="11">
    <source>
        <dbReference type="SAM" id="Phobius"/>
    </source>
</evidence>
<keyword evidence="3" id="KW-1003">Cell membrane</keyword>
<keyword evidence="8 11" id="KW-0472">Membrane</keyword>
<evidence type="ECO:0000259" key="12">
    <source>
        <dbReference type="PROSITE" id="PS50042"/>
    </source>
</evidence>
<feature type="domain" description="Cyclic nucleotide-binding" evidence="12">
    <location>
        <begin position="708"/>
        <end position="812"/>
    </location>
</feature>
<evidence type="ECO:0000256" key="1">
    <source>
        <dbReference type="ARBA" id="ARBA00004651"/>
    </source>
</evidence>
<evidence type="ECO:0000256" key="6">
    <source>
        <dbReference type="ARBA" id="ARBA00023053"/>
    </source>
</evidence>
<dbReference type="Pfam" id="PF00999">
    <property type="entry name" value="Na_H_Exchanger"/>
    <property type="match status" value="1"/>
</dbReference>
<reference evidence="14" key="1">
    <citation type="submission" date="2012-06" db="EMBL/GenBank/DDBJ databases">
        <title>Genome analysis of multiple Granulibacter bethesdensis isolates demonstrates substantial genome diversity.</title>
        <authorList>
            <person name="Greenberg D.E."/>
            <person name="Porcella S.F."/>
            <person name="Zarember K."/>
            <person name="Zelazny A.M."/>
            <person name="Bruno D."/>
            <person name="Martens C."/>
            <person name="Barbian K.D."/>
            <person name="Jaske E."/>
            <person name="Holland S.M."/>
        </authorList>
    </citation>
    <scope>NUCLEOTIDE SEQUENCE [LARGE SCALE GENOMIC DNA]</scope>
    <source>
        <strain evidence="14">CGDNIH3</strain>
    </source>
</reference>
<feature type="transmembrane region" description="Helical" evidence="11">
    <location>
        <begin position="392"/>
        <end position="416"/>
    </location>
</feature>
<dbReference type="InterPro" id="IPR018490">
    <property type="entry name" value="cNMP-bd_dom_sf"/>
</dbReference>
<feature type="transmembrane region" description="Helical" evidence="11">
    <location>
        <begin position="195"/>
        <end position="218"/>
    </location>
</feature>
<feature type="transmembrane region" description="Helical" evidence="11">
    <location>
        <begin position="34"/>
        <end position="53"/>
    </location>
</feature>
<organism evidence="13 14">
    <name type="scientific">Granulibacter bethesdensis</name>
    <dbReference type="NCBI Taxonomy" id="364410"/>
    <lineage>
        <taxon>Bacteria</taxon>
        <taxon>Pseudomonadati</taxon>
        <taxon>Pseudomonadota</taxon>
        <taxon>Alphaproteobacteria</taxon>
        <taxon>Acetobacterales</taxon>
        <taxon>Acetobacteraceae</taxon>
        <taxon>Granulibacter</taxon>
    </lineage>
</organism>
<dbReference type="GO" id="GO:0015386">
    <property type="term" value="F:potassium:proton antiporter activity"/>
    <property type="evidence" value="ECO:0007669"/>
    <property type="project" value="TreeGrafter"/>
</dbReference>
<keyword evidence="9" id="KW-0739">Sodium transport</keyword>
<dbReference type="GO" id="GO:0098719">
    <property type="term" value="P:sodium ion import across plasma membrane"/>
    <property type="evidence" value="ECO:0007669"/>
    <property type="project" value="TreeGrafter"/>
</dbReference>
<dbReference type="SUPFAM" id="SSF51206">
    <property type="entry name" value="cAMP-binding domain-like"/>
    <property type="match status" value="1"/>
</dbReference>
<dbReference type="GO" id="GO:0015385">
    <property type="term" value="F:sodium:proton antiporter activity"/>
    <property type="evidence" value="ECO:0007669"/>
    <property type="project" value="InterPro"/>
</dbReference>
<dbReference type="PANTHER" id="PTHR10110:SF86">
    <property type="entry name" value="SODIUM_HYDROGEN EXCHANGER 7"/>
    <property type="match status" value="1"/>
</dbReference>
<sequence length="872" mass="96184">MLDLPHILLAISGLLIVVSAIQPLARHLVISDAVLLAVVGVAIGVGATVVMKIDHHTPLDHVASTLLAIPVDSEAFLFVFLPLLVFHGGLSIDVRGMVHDAAPILLLAVVAVFLTTAAIGFALCPFAPVPLIVCLMVGAIVATTDPSAVVGVFREIGADARLTRLVEGEALLNDAAAISLFTMLMTTLVRHQVPSVMGAAASFVLAFMGGLLVGYGFARIMLAAIPRLNGIIAAEVTLTLALPYLAYIVGDEFLHVSGVVAASVAGLTVSSIGPSTFRPQSWSFLQDIWKQISFWASSMVFILASMLVPRLMIGVTRSDLLLVAIVVAAAMAARALVLFGLLPALATLKLSQRVPAKFQVTILWGGLRGAITLALALSVTENSFISTDVKRMVAILATSFALITLLVNGTTLRYLVTWLGLDRLSPVDQALRNQVVAIGLQDVRDAIEERGQEYGFSPQSVDHVLRIYNRRIAEETAANTFDTAITDRERVLIGLLTFASQEKATLLEMFKDRAISRHVMENLLRAAESMVDGVRSDGRLGYIRAARRRLRPTLKFRVAQWMHKHLRINKPLMYRMMERYEILLLSYLVYLTMMRFMKRRMEPVLGERVAEIVSEIVGRRRELLSEALDTLRVQYPGYAEALETRMLRQIALRLEANEYAELHRESLIGEELYEELQRDLEARRDRLSQPLRFNLQTGMDNRIREFPLLNELQPAVLHDLSMNFSMRFPVPGEAVFKRGAVARSVFFISSGTVELVDGKHVITLGAGDFFGEDEVLKGGRRHATARSRSFGQLLELKADVFRDLVAEQPDLQSLIERIVSSRHPRSIVEEPQLVEEKARHDVTGRPLISFDRKRLGEKGQPAKASAPYPAAE</sequence>
<feature type="transmembrane region" description="Helical" evidence="11">
    <location>
        <begin position="253"/>
        <end position="273"/>
    </location>
</feature>
<dbReference type="InterPro" id="IPR000595">
    <property type="entry name" value="cNMP-bd_dom"/>
</dbReference>